<dbReference type="PANTHER" id="PTHR24559:SF444">
    <property type="entry name" value="REVERSE TRANSCRIPTASE DOMAIN-CONTAINING PROTEIN"/>
    <property type="match status" value="1"/>
</dbReference>
<feature type="region of interest" description="Disordered" evidence="1">
    <location>
        <begin position="199"/>
        <end position="231"/>
    </location>
</feature>
<dbReference type="Gene3D" id="3.30.420.10">
    <property type="entry name" value="Ribonuclease H-like superfamily/Ribonuclease H"/>
    <property type="match status" value="1"/>
</dbReference>
<dbReference type="InterPro" id="IPR005162">
    <property type="entry name" value="Retrotrans_gag_dom"/>
</dbReference>
<dbReference type="InterPro" id="IPR053134">
    <property type="entry name" value="RNA-dir_DNA_polymerase"/>
</dbReference>
<dbReference type="PROSITE" id="PS50879">
    <property type="entry name" value="RNASE_H_1"/>
    <property type="match status" value="1"/>
</dbReference>
<dbReference type="InterPro" id="IPR041577">
    <property type="entry name" value="RT_RNaseH_2"/>
</dbReference>
<sequence>MTTNHGSPSLQVGMEEIRSLQKKVTTMEKERAEQSVDSEDESLIESQPLRQALWDSKVPDNFKSPHLPTFDGKTDPVEHLMAVVTQAAINGAPEHLRCKLLSGTLKDAALRWYMNLPNNSIESYADFHKKFIHQFSGTKHVKVTTTSLFTIRQNYAKTLREYLSRFSEATIMVSNPNQEMFVAAFHNGLKAGHFNESLAQKSATSKEPVTTSKGYRAKPYHPPNTGGGMSYHHYRRYPTDREYTPLNRARVHVLHEILQAGLAPLPPPRMHNTAWRLYLLPGCTTPSWDQTLRRGVLIIGHDTERCFRLRYLIEELIRSGHLSKFLEDAAKGQIALPKQTPNQQKGEVGSSTFPHTPEISFNIEDARDVIPHDDDPLVIQVQILNCDVKRVLIDPGFAGEQVDVMGHITLYTTFGEDENAKTIKVRYLVVKTLFTSYNIIIGRPAFNALGVVIPSKPVSPPVNGERTNGINMVSVTDLDPREELQDRRVSPIEDLEQVQIGEQPHQTTSIGTSLQLEERERIITILRNNRDLFAWQPSDMPGIDESVITHKLSISPVNKPAVQRKRKVGEERRAAITEEVAKLKEAGFIEEIKYPTWIENLVMVKKASGKWRMCVDFTDLNKACPKDPYPLPNIDRLIDGASGYKTLSFMDAYSAYNQIKMNPMDAQHTAFMSNTCNYFYNVMPFGLKNAGATYQRLMDRVFVEQIGKNMEVYIDDMVVKTQKEGDHDKDLDDILKSVRKYNMRLNPAKCSFGVQAGKFLGFLLTHKGIEANLDKCQAIINMRSLTSIKEVQQLTGRIAVLSRFLSCSDEKACHFFATLRKSERFTWSPECEEAFQNLKVFLASPPILTRPEQGKTLYLYLAVSEKALSSALVQEVGGEEKPVYFVSRTLQGAETRYQKIERLCLAVVIIARETHPWTLSVDGSSNLRGSGAGVVLEGPEGVLIEQSLRFAFKASNNQAEYEALISGMKLAKEMEVQELKVQSDSQLVANHVSGEFQTKDPQLAKYLEKVKGMAKQFTMFELTYVPEEKNARADLLAKLSSTKKPGNHRTVIQETLKSPSINEVEVGKQDVGPDVVACVYNIFRDGCHILEDSPKQYFRLSLYTKTHVFIEHLSWYYDWLHTTSAIASVITSAPIVNDAEGKPTTELKPEVDWSKEEDELAHGNSKALNALFNGVDTNIFRMIKQCIVAKDAWEILKTTHEGTAKEDELAHGNSKALNALFNGVDTNIFRMIKQCIVAKDAWEILKTTHEGTAKVKNSRLQLLTLKFENLQMKEYETVHDFHMTILEYANNFDALGEKLSEERMVRKMLRSLPKMFDMKVTAIEEMHDISSMKLENLVGSFQTYELAAKEKAEKKKKSIAFSSSTTENEEVENVLETDESLSEAIVSLGRQFNKILKQMDGRPRTNAKGISLDSTNKFNNLRRPRPEDMDTQEKGVQCHECEGYGHIRTECATYLKNQKKGMTVTWSNEDGFEEDQDTETGKHITALIGMCLSESDDEELTFDELAASYKALCHRSEEAKHLSEESALKDEVTTINYKLTSLNKQLRLLNNGTERLDILVEGQVPEKPKGIGVEYTYPNKKKFVPTRTFVPTKEAYDPTVTRQMPHHPQQHQSAKPRSKSKSKGWVCHHCGRKGHIKPFCFRLYGFPGNITPPKSEHVIVNTKKEWKPKNDDVAHIPKINKGLSIITQKNHSNEFIIGNPDRGITTRSKDVISKPCFVSKVVNQCLIATEQQLENIYSKVLNDEQFDKSRSSVGGCFSHETSSYSINVITIPFSYVDENIDATETLTASVSIVKPSEIVSNLHVESNVETHVEPHVEASVKTISKSISQDNPIFKETLENSTFVTVVVDGIDSEPPTKETSLEPSTDQMTLPTGRVKEFVIDIPAEPCVVSVSQVDFVSNEAVELSSTHDIFTVFVCDSVTNVEPDVGACVLKDNGVESSFENAVDLFKHYENLILKCGGFLCEECVCDSKADVDIDRHLSNIVCCAHVSPTKCVVSEHVSSPAGNAPDHVVAPVKATVESVLNETGSKPDVVTDAKASSGQPELDVDSVANTHEESVYVRKWKFVFQRR</sequence>
<name>A0A2Z6PJV2_TRISU</name>
<feature type="compositionally biased region" description="Basic and acidic residues" evidence="1">
    <location>
        <begin position="22"/>
        <end position="34"/>
    </location>
</feature>
<feature type="compositionally biased region" description="Polar residues" evidence="1">
    <location>
        <begin position="199"/>
        <end position="213"/>
    </location>
</feature>
<dbReference type="Proteomes" id="UP000242715">
    <property type="component" value="Unassembled WGS sequence"/>
</dbReference>
<feature type="region of interest" description="Disordered" evidence="1">
    <location>
        <begin position="335"/>
        <end position="355"/>
    </location>
</feature>
<gene>
    <name evidence="4" type="ORF">TSUD_402440</name>
</gene>
<feature type="domain" description="RNase H type-1" evidence="3">
    <location>
        <begin position="913"/>
        <end position="1042"/>
    </location>
</feature>
<dbReference type="InterPro" id="IPR043502">
    <property type="entry name" value="DNA/RNA_pol_sf"/>
</dbReference>
<dbReference type="CDD" id="cd01647">
    <property type="entry name" value="RT_LTR"/>
    <property type="match status" value="1"/>
</dbReference>
<dbReference type="PROSITE" id="PS50878">
    <property type="entry name" value="RT_POL"/>
    <property type="match status" value="1"/>
</dbReference>
<evidence type="ECO:0000313" key="4">
    <source>
        <dbReference type="EMBL" id="GAU46489.1"/>
    </source>
</evidence>
<feature type="compositionally biased region" description="Polar residues" evidence="1">
    <location>
        <begin position="339"/>
        <end position="354"/>
    </location>
</feature>
<dbReference type="SUPFAM" id="SSF53098">
    <property type="entry name" value="Ribonuclease H-like"/>
    <property type="match status" value="1"/>
</dbReference>
<organism evidence="4 5">
    <name type="scientific">Trifolium subterraneum</name>
    <name type="common">Subterranean clover</name>
    <dbReference type="NCBI Taxonomy" id="3900"/>
    <lineage>
        <taxon>Eukaryota</taxon>
        <taxon>Viridiplantae</taxon>
        <taxon>Streptophyta</taxon>
        <taxon>Embryophyta</taxon>
        <taxon>Tracheophyta</taxon>
        <taxon>Spermatophyta</taxon>
        <taxon>Magnoliopsida</taxon>
        <taxon>eudicotyledons</taxon>
        <taxon>Gunneridae</taxon>
        <taxon>Pentapetalae</taxon>
        <taxon>rosids</taxon>
        <taxon>fabids</taxon>
        <taxon>Fabales</taxon>
        <taxon>Fabaceae</taxon>
        <taxon>Papilionoideae</taxon>
        <taxon>50 kb inversion clade</taxon>
        <taxon>NPAAA clade</taxon>
        <taxon>Hologalegina</taxon>
        <taxon>IRL clade</taxon>
        <taxon>Trifolieae</taxon>
        <taxon>Trifolium</taxon>
    </lineage>
</organism>
<feature type="compositionally biased region" description="Basic residues" evidence="1">
    <location>
        <begin position="1604"/>
        <end position="1622"/>
    </location>
</feature>
<dbReference type="GO" id="GO:0003676">
    <property type="term" value="F:nucleic acid binding"/>
    <property type="evidence" value="ECO:0007669"/>
    <property type="project" value="InterPro"/>
</dbReference>
<dbReference type="GO" id="GO:0004523">
    <property type="term" value="F:RNA-DNA hybrid ribonuclease activity"/>
    <property type="evidence" value="ECO:0007669"/>
    <property type="project" value="InterPro"/>
</dbReference>
<evidence type="ECO:0000259" key="2">
    <source>
        <dbReference type="PROSITE" id="PS50878"/>
    </source>
</evidence>
<dbReference type="InterPro" id="IPR000477">
    <property type="entry name" value="RT_dom"/>
</dbReference>
<feature type="region of interest" description="Disordered" evidence="1">
    <location>
        <begin position="22"/>
        <end position="42"/>
    </location>
</feature>
<dbReference type="Pfam" id="PF00078">
    <property type="entry name" value="RVT_1"/>
    <property type="match status" value="1"/>
</dbReference>
<feature type="region of interest" description="Disordered" evidence="1">
    <location>
        <begin position="1403"/>
        <end position="1434"/>
    </location>
</feature>
<reference evidence="5" key="1">
    <citation type="journal article" date="2017" name="Front. Plant Sci.">
        <title>Climate Clever Clovers: New Paradigm to Reduce the Environmental Footprint of Ruminants by Breeding Low Methanogenic Forages Utilizing Haplotype Variation.</title>
        <authorList>
            <person name="Kaur P."/>
            <person name="Appels R."/>
            <person name="Bayer P.E."/>
            <person name="Keeble-Gagnere G."/>
            <person name="Wang J."/>
            <person name="Hirakawa H."/>
            <person name="Shirasawa K."/>
            <person name="Vercoe P."/>
            <person name="Stefanova K."/>
            <person name="Durmic Z."/>
            <person name="Nichols P."/>
            <person name="Revell C."/>
            <person name="Isobe S.N."/>
            <person name="Edwards D."/>
            <person name="Erskine W."/>
        </authorList>
    </citation>
    <scope>NUCLEOTIDE SEQUENCE [LARGE SCALE GENOMIC DNA]</scope>
    <source>
        <strain evidence="5">cv. Daliak</strain>
    </source>
</reference>
<dbReference type="SUPFAM" id="SSF56672">
    <property type="entry name" value="DNA/RNA polymerases"/>
    <property type="match status" value="1"/>
</dbReference>
<dbReference type="Gene3D" id="3.30.70.270">
    <property type="match status" value="2"/>
</dbReference>
<dbReference type="InterPro" id="IPR043128">
    <property type="entry name" value="Rev_trsase/Diguanyl_cyclase"/>
</dbReference>
<protein>
    <submittedName>
        <fullName evidence="4">Uncharacterized protein</fullName>
    </submittedName>
</protein>
<dbReference type="Gene3D" id="3.10.10.10">
    <property type="entry name" value="HIV Type 1 Reverse Transcriptase, subunit A, domain 1"/>
    <property type="match status" value="1"/>
</dbReference>
<evidence type="ECO:0000256" key="1">
    <source>
        <dbReference type="SAM" id="MobiDB-lite"/>
    </source>
</evidence>
<feature type="region of interest" description="Disordered" evidence="1">
    <location>
        <begin position="1600"/>
        <end position="1623"/>
    </location>
</feature>
<dbReference type="Pfam" id="PF13456">
    <property type="entry name" value="RVT_3"/>
    <property type="match status" value="1"/>
</dbReference>
<dbReference type="OrthoDB" id="514193at2759"/>
<accession>A0A2Z6PJV2</accession>
<keyword evidence="5" id="KW-1185">Reference proteome</keyword>
<evidence type="ECO:0000259" key="3">
    <source>
        <dbReference type="PROSITE" id="PS50879"/>
    </source>
</evidence>
<dbReference type="InterPro" id="IPR002156">
    <property type="entry name" value="RNaseH_domain"/>
</dbReference>
<proteinExistence type="predicted"/>
<dbReference type="Pfam" id="PF14223">
    <property type="entry name" value="Retrotran_gag_2"/>
    <property type="match status" value="1"/>
</dbReference>
<dbReference type="PANTHER" id="PTHR24559">
    <property type="entry name" value="TRANSPOSON TY3-I GAG-POL POLYPROTEIN"/>
    <property type="match status" value="1"/>
</dbReference>
<dbReference type="Pfam" id="PF03732">
    <property type="entry name" value="Retrotrans_gag"/>
    <property type="match status" value="1"/>
</dbReference>
<dbReference type="EMBL" id="DF974219">
    <property type="protein sequence ID" value="GAU46489.1"/>
    <property type="molecule type" value="Genomic_DNA"/>
</dbReference>
<feature type="domain" description="Reverse transcriptase" evidence="2">
    <location>
        <begin position="585"/>
        <end position="764"/>
    </location>
</feature>
<dbReference type="CDD" id="cd09279">
    <property type="entry name" value="RNase_HI_like"/>
    <property type="match status" value="1"/>
</dbReference>
<feature type="compositionally biased region" description="Basic and acidic residues" evidence="1">
    <location>
        <begin position="1424"/>
        <end position="1434"/>
    </location>
</feature>
<dbReference type="Pfam" id="PF17919">
    <property type="entry name" value="RT_RNaseH_2"/>
    <property type="match status" value="1"/>
</dbReference>
<dbReference type="Gene3D" id="3.10.20.370">
    <property type="match status" value="1"/>
</dbReference>
<dbReference type="InterPro" id="IPR012337">
    <property type="entry name" value="RNaseH-like_sf"/>
</dbReference>
<evidence type="ECO:0000313" key="5">
    <source>
        <dbReference type="Proteomes" id="UP000242715"/>
    </source>
</evidence>
<dbReference type="InterPro" id="IPR036397">
    <property type="entry name" value="RNaseH_sf"/>
</dbReference>